<keyword evidence="1" id="KW-0812">Transmembrane</keyword>
<organism evidence="2 3">
    <name type="scientific">Usitatibacter palustris</name>
    <dbReference type="NCBI Taxonomy" id="2732487"/>
    <lineage>
        <taxon>Bacteria</taxon>
        <taxon>Pseudomonadati</taxon>
        <taxon>Pseudomonadota</taxon>
        <taxon>Betaproteobacteria</taxon>
        <taxon>Nitrosomonadales</taxon>
        <taxon>Usitatibacteraceae</taxon>
        <taxon>Usitatibacter</taxon>
    </lineage>
</organism>
<evidence type="ECO:0000313" key="3">
    <source>
        <dbReference type="Proteomes" id="UP000503096"/>
    </source>
</evidence>
<dbReference type="EMBL" id="CP053073">
    <property type="protein sequence ID" value="QJR13775.1"/>
    <property type="molecule type" value="Genomic_DNA"/>
</dbReference>
<dbReference type="Proteomes" id="UP000503096">
    <property type="component" value="Chromosome"/>
</dbReference>
<evidence type="ECO:0008006" key="4">
    <source>
        <dbReference type="Google" id="ProtNLM"/>
    </source>
</evidence>
<reference evidence="2 3" key="1">
    <citation type="submission" date="2020-04" db="EMBL/GenBank/DDBJ databases">
        <title>Usitatibacter rugosus gen. nov., sp. nov. and Usitatibacter palustris sp. nov., novel members of Usitatibacteraceae fam. nov. within the order Nitrosomonadales isolated from soil.</title>
        <authorList>
            <person name="Huber K.J."/>
            <person name="Neumann-Schaal M."/>
            <person name="Geppert A."/>
            <person name="Luckner M."/>
            <person name="Wanner G."/>
            <person name="Overmann J."/>
        </authorList>
    </citation>
    <scope>NUCLEOTIDE SEQUENCE [LARGE SCALE GENOMIC DNA]</scope>
    <source>
        <strain evidence="2 3">Swamp67</strain>
    </source>
</reference>
<dbReference type="InterPro" id="IPR001096">
    <property type="entry name" value="Peptidase_C13"/>
</dbReference>
<dbReference type="InParanoid" id="A0A6M4H373"/>
<proteinExistence type="predicted"/>
<feature type="transmembrane region" description="Helical" evidence="1">
    <location>
        <begin position="158"/>
        <end position="181"/>
    </location>
</feature>
<evidence type="ECO:0000313" key="2">
    <source>
        <dbReference type="EMBL" id="QJR13775.1"/>
    </source>
</evidence>
<feature type="transmembrane region" description="Helical" evidence="1">
    <location>
        <begin position="127"/>
        <end position="146"/>
    </location>
</feature>
<feature type="transmembrane region" description="Helical" evidence="1">
    <location>
        <begin position="29"/>
        <end position="54"/>
    </location>
</feature>
<dbReference type="RefSeq" id="WP_171160516.1">
    <property type="nucleotide sequence ID" value="NZ_CP053073.1"/>
</dbReference>
<dbReference type="AlphaFoldDB" id="A0A6M4H373"/>
<dbReference type="GO" id="GO:0006508">
    <property type="term" value="P:proteolysis"/>
    <property type="evidence" value="ECO:0007669"/>
    <property type="project" value="InterPro"/>
</dbReference>
<protein>
    <recommendedName>
        <fullName evidence="4">Peptidase C13 family protein</fullName>
    </recommendedName>
</protein>
<feature type="transmembrane region" description="Helical" evidence="1">
    <location>
        <begin position="92"/>
        <end position="115"/>
    </location>
</feature>
<dbReference type="GO" id="GO:0008233">
    <property type="term" value="F:peptidase activity"/>
    <property type="evidence" value="ECO:0007669"/>
    <property type="project" value="InterPro"/>
</dbReference>
<name>A0A6M4H373_9PROT</name>
<evidence type="ECO:0000256" key="1">
    <source>
        <dbReference type="SAM" id="Phobius"/>
    </source>
</evidence>
<sequence length="631" mass="69441">MSSKISAPLADAFRIAFLRRLPADRPTTGWVRILAAAFLTFVPALVYSLAAIGSEGMLQWDNLPDGGYSVFVVFIGAIVLGSLGGRHEAIPTILLAGLLATFAIDSIVLAIFGTIYHAAGEVAAKLFPYGAISSVWLAIAMLRFALSRVPGPTPRGGWMFLAAALFVALPLWYVNFSFSIWDYDYSRKGDDADPAAKAMRATRLAAASEEQIYAQPRILERELAAVEPGRKGVVDVYFIGMAGYGNQDVFMREVDSVAKLMRERFDAGGRIVKLVNNPKTGLTSPIASVTSLRAALKRVAAAMDIEEDVLVLFLTSHGSNTHRFSIELWPFRFNELTPAVLREALDQSGIRNRVVVVSACYSGGFIEPLKSDTTLVMSASSPDRNSFGCSNEAEWTYFGKAYFDEALRKTRSFTEAFDMAKLSVAQREKEEKFEPSDPRMALGKSIGPVLAALERDLASAKRAPAPVVPVESRKRDAYDEYVDLTFDPSTVGELVKTCRHNMYLASPGVGIDRAPDLFGGMNKSSAHWPRLEAAWERYSETYCRRSNDPALLRGTYERQIRALIAPGELAPVVRFLQTPAGKAWIAKEQEALRRQSIELGVAYREIGDDDYRKFLAESDAIVKEHQSRGGK</sequence>
<dbReference type="Pfam" id="PF01650">
    <property type="entry name" value="Peptidase_C13"/>
    <property type="match status" value="1"/>
</dbReference>
<dbReference type="KEGG" id="upl:DSM104440_00565"/>
<keyword evidence="3" id="KW-1185">Reference proteome</keyword>
<gene>
    <name evidence="2" type="ORF">DSM104440_00565</name>
</gene>
<dbReference type="Gene3D" id="3.40.50.1460">
    <property type="match status" value="1"/>
</dbReference>
<keyword evidence="1" id="KW-1133">Transmembrane helix</keyword>
<feature type="transmembrane region" description="Helical" evidence="1">
    <location>
        <begin position="66"/>
        <end position="85"/>
    </location>
</feature>
<accession>A0A6M4H373</accession>
<keyword evidence="1" id="KW-0472">Membrane</keyword>